<dbReference type="PANTHER" id="PTHR37309">
    <property type="entry name" value="SLR0284 PROTEIN"/>
    <property type="match status" value="1"/>
</dbReference>
<dbReference type="InterPro" id="IPR007165">
    <property type="entry name" value="Phage_holin_4_2"/>
</dbReference>
<accession>A0A940SWR9</accession>
<gene>
    <name evidence="2" type="ORF">I6N95_19825</name>
</gene>
<proteinExistence type="predicted"/>
<organism evidence="2 3">
    <name type="scientific">Vagococcus allomyrinae</name>
    <dbReference type="NCBI Taxonomy" id="2794353"/>
    <lineage>
        <taxon>Bacteria</taxon>
        <taxon>Bacillati</taxon>
        <taxon>Bacillota</taxon>
        <taxon>Bacilli</taxon>
        <taxon>Lactobacillales</taxon>
        <taxon>Enterococcaceae</taxon>
        <taxon>Vagococcus</taxon>
    </lineage>
</organism>
<dbReference type="Proteomes" id="UP000674938">
    <property type="component" value="Unassembled WGS sequence"/>
</dbReference>
<keyword evidence="1" id="KW-0812">Transmembrane</keyword>
<reference evidence="2" key="1">
    <citation type="submission" date="2020-12" db="EMBL/GenBank/DDBJ databases">
        <title>Vagococcus allomyrinae sp. nov. and Enterococcus lavae sp. nov., isolated from the larvae of Allomyrina dichotoma.</title>
        <authorList>
            <person name="Lee S.D."/>
        </authorList>
    </citation>
    <scope>NUCLEOTIDE SEQUENCE</scope>
    <source>
        <strain evidence="2">BWB3-3</strain>
    </source>
</reference>
<protein>
    <submittedName>
        <fullName evidence="2">Phage holin family protein</fullName>
    </submittedName>
</protein>
<dbReference type="PANTHER" id="PTHR37309:SF1">
    <property type="entry name" value="SLR0284 PROTEIN"/>
    <property type="match status" value="1"/>
</dbReference>
<name>A0A940SWR9_9ENTE</name>
<comment type="caution">
    <text evidence="2">The sequence shown here is derived from an EMBL/GenBank/DDBJ whole genome shotgun (WGS) entry which is preliminary data.</text>
</comment>
<dbReference type="RefSeq" id="WP_209531085.1">
    <property type="nucleotide sequence ID" value="NZ_JAEEGA010000015.1"/>
</dbReference>
<feature type="transmembrane region" description="Helical" evidence="1">
    <location>
        <begin position="26"/>
        <end position="44"/>
    </location>
</feature>
<evidence type="ECO:0000256" key="1">
    <source>
        <dbReference type="SAM" id="Phobius"/>
    </source>
</evidence>
<keyword evidence="3" id="KW-1185">Reference proteome</keyword>
<feature type="transmembrane region" description="Helical" evidence="1">
    <location>
        <begin position="88"/>
        <end position="111"/>
    </location>
</feature>
<evidence type="ECO:0000313" key="3">
    <source>
        <dbReference type="Proteomes" id="UP000674938"/>
    </source>
</evidence>
<dbReference type="EMBL" id="JAEEGA010000015">
    <property type="protein sequence ID" value="MBP1043274.1"/>
    <property type="molecule type" value="Genomic_DNA"/>
</dbReference>
<dbReference type="AlphaFoldDB" id="A0A940SWR9"/>
<feature type="transmembrane region" description="Helical" evidence="1">
    <location>
        <begin position="51"/>
        <end position="76"/>
    </location>
</feature>
<dbReference type="Pfam" id="PF04020">
    <property type="entry name" value="Phage_holin_4_2"/>
    <property type="match status" value="1"/>
</dbReference>
<keyword evidence="1" id="KW-1133">Transmembrane helix</keyword>
<keyword evidence="1" id="KW-0472">Membrane</keyword>
<evidence type="ECO:0000313" key="2">
    <source>
        <dbReference type="EMBL" id="MBP1043274.1"/>
    </source>
</evidence>
<sequence length="120" mass="13403">MSYFQRLIVNTLTFISLSVLLPDDMFHVNSFLIAVMASFILSILNGFVKPILLLLSLPITIITLGLFSFVINALMLTMTSNLIGQSNFGFSSFWTAILVAMIMSFVNSVVINHNTSDRYE</sequence>